<comment type="subcellular location">
    <subcellularLocation>
        <location evidence="1">Virion</location>
    </subcellularLocation>
</comment>
<dbReference type="Pfam" id="PF05065">
    <property type="entry name" value="Phage_capsid"/>
    <property type="match status" value="1"/>
</dbReference>
<accession>A0A9D1KCI3</accession>
<dbReference type="AlphaFoldDB" id="A0A9D1KCI3"/>
<feature type="region of interest" description="Disordered" evidence="2">
    <location>
        <begin position="59"/>
        <end position="95"/>
    </location>
</feature>
<reference evidence="4" key="1">
    <citation type="submission" date="2020-10" db="EMBL/GenBank/DDBJ databases">
        <authorList>
            <person name="Gilroy R."/>
        </authorList>
    </citation>
    <scope>NUCLEOTIDE SEQUENCE</scope>
    <source>
        <strain evidence="4">CHK195-26880</strain>
    </source>
</reference>
<feature type="domain" description="Phage capsid-like C-terminal" evidence="3">
    <location>
        <begin position="128"/>
        <end position="396"/>
    </location>
</feature>
<reference evidence="4" key="2">
    <citation type="journal article" date="2021" name="PeerJ">
        <title>Extensive microbial diversity within the chicken gut microbiome revealed by metagenomics and culture.</title>
        <authorList>
            <person name="Gilroy R."/>
            <person name="Ravi A."/>
            <person name="Getino M."/>
            <person name="Pursley I."/>
            <person name="Horton D.L."/>
            <person name="Alikhan N.F."/>
            <person name="Baker D."/>
            <person name="Gharbi K."/>
            <person name="Hall N."/>
            <person name="Watson M."/>
            <person name="Adriaenssens E.M."/>
            <person name="Foster-Nyarko E."/>
            <person name="Jarju S."/>
            <person name="Secka A."/>
            <person name="Antonio M."/>
            <person name="Oren A."/>
            <person name="Chaudhuri R.R."/>
            <person name="La Ragione R."/>
            <person name="Hildebrand F."/>
            <person name="Pallen M.J."/>
        </authorList>
    </citation>
    <scope>NUCLEOTIDE SEQUENCE</scope>
    <source>
        <strain evidence="4">CHK195-26880</strain>
    </source>
</reference>
<organism evidence="4 5">
    <name type="scientific">Candidatus Onthousia faecipullorum</name>
    <dbReference type="NCBI Taxonomy" id="2840887"/>
    <lineage>
        <taxon>Bacteria</taxon>
        <taxon>Bacillati</taxon>
        <taxon>Bacillota</taxon>
        <taxon>Bacilli</taxon>
        <taxon>Candidatus Onthousia</taxon>
    </lineage>
</organism>
<dbReference type="Gene3D" id="3.30.2320.10">
    <property type="entry name" value="hypothetical protein PF0899 domain"/>
    <property type="match status" value="1"/>
</dbReference>
<name>A0A9D1KCI3_9FIRM</name>
<evidence type="ECO:0000256" key="2">
    <source>
        <dbReference type="SAM" id="MobiDB-lite"/>
    </source>
</evidence>
<sequence length="409" mass="45213">MREKTKKLTEQKAKLIKEMEDLVNVATEEERALTEEEQAKFDEMEKKINALTETVAAIEKQRELKKEAEDEEGTDTDGASTSTPSTQNDEAKTKEERAYLNDAKVFAQYVRNFIEERADSNLTMGNNGAIIPTTIANKIIQTAYDISPVLQKATKYNTKGKLEIPTVDVDNSTINMAYAEEFKDLESKSKNFDSVSLNNFLAGALTKISNSLINNTDIDLTEKVIEIMSVDVARFLEKEALIGTSGKAEGCSTAKLNVTATAQTAITADELIDLKNKIKQVFRKNSIWIMGNDTKTAIEKLKDADGRYLFNNDLTGEFDGNIMGYPVYVSDNMPAMSAGSVPILFGDFSGLAVKQTKDLEMQILRELYATQHATGIVAWTEFDMKIENYQKIAKLTMATASGTGGQGDS</sequence>
<protein>
    <submittedName>
        <fullName evidence="4">Phage major capsid protein</fullName>
    </submittedName>
</protein>
<feature type="compositionally biased region" description="Basic and acidic residues" evidence="2">
    <location>
        <begin position="59"/>
        <end position="68"/>
    </location>
</feature>
<comment type="caution">
    <text evidence="4">The sequence shown here is derived from an EMBL/GenBank/DDBJ whole genome shotgun (WGS) entry which is preliminary data.</text>
</comment>
<evidence type="ECO:0000256" key="1">
    <source>
        <dbReference type="ARBA" id="ARBA00004328"/>
    </source>
</evidence>
<gene>
    <name evidence="4" type="ORF">IAB59_07065</name>
</gene>
<dbReference type="EMBL" id="DVKQ01000092">
    <property type="protein sequence ID" value="HIT38216.1"/>
    <property type="molecule type" value="Genomic_DNA"/>
</dbReference>
<dbReference type="InterPro" id="IPR024455">
    <property type="entry name" value="Phage_capsid"/>
</dbReference>
<dbReference type="SUPFAM" id="SSF56563">
    <property type="entry name" value="Major capsid protein gp5"/>
    <property type="match status" value="1"/>
</dbReference>
<dbReference type="NCBIfam" id="TIGR01554">
    <property type="entry name" value="major_cap_HK97"/>
    <property type="match status" value="1"/>
</dbReference>
<evidence type="ECO:0000313" key="4">
    <source>
        <dbReference type="EMBL" id="HIT38216.1"/>
    </source>
</evidence>
<dbReference type="InterPro" id="IPR054612">
    <property type="entry name" value="Phage_capsid-like_C"/>
</dbReference>
<evidence type="ECO:0000259" key="3">
    <source>
        <dbReference type="Pfam" id="PF05065"/>
    </source>
</evidence>
<dbReference type="Proteomes" id="UP000886833">
    <property type="component" value="Unassembled WGS sequence"/>
</dbReference>
<proteinExistence type="predicted"/>
<evidence type="ECO:0000313" key="5">
    <source>
        <dbReference type="Proteomes" id="UP000886833"/>
    </source>
</evidence>